<dbReference type="AlphaFoldDB" id="A0A6A6ZPY7"/>
<accession>A0A6A6ZPY7</accession>
<dbReference type="EMBL" id="MU006233">
    <property type="protein sequence ID" value="KAF2822843.1"/>
    <property type="molecule type" value="Genomic_DNA"/>
</dbReference>
<name>A0A6A6ZPY7_9PLEO</name>
<keyword evidence="2" id="KW-1185">Reference proteome</keyword>
<organism evidence="1 2">
    <name type="scientific">Ophiobolus disseminans</name>
    <dbReference type="NCBI Taxonomy" id="1469910"/>
    <lineage>
        <taxon>Eukaryota</taxon>
        <taxon>Fungi</taxon>
        <taxon>Dikarya</taxon>
        <taxon>Ascomycota</taxon>
        <taxon>Pezizomycotina</taxon>
        <taxon>Dothideomycetes</taxon>
        <taxon>Pleosporomycetidae</taxon>
        <taxon>Pleosporales</taxon>
        <taxon>Pleosporineae</taxon>
        <taxon>Phaeosphaeriaceae</taxon>
        <taxon>Ophiobolus</taxon>
    </lineage>
</organism>
<sequence>MSLPRELRNMVYDFIIKDLPKIINVSKDRLLASVFQLAMQGTAQTIVGGSTQYPLVTFLPGVAYVNNTIYTEFVPAYLSKIYLKVGASPDFLYLENFFETLPNGKGWDNILNLSLLNLASLARSPARANEVMDTIIGARALQVLVINFRLQDLYLPPDWRHPPCSREEALEYTNNPAKTAGAKYLMEQYEFHRLFAMKHLKRIIIKVEHGFFQQTPRSNCILGDLADVIRDGFRAASGVIDASVQQLTIAK</sequence>
<protein>
    <submittedName>
        <fullName evidence="1">Uncharacterized protein</fullName>
    </submittedName>
</protein>
<proteinExistence type="predicted"/>
<dbReference type="OrthoDB" id="3787318at2759"/>
<evidence type="ECO:0000313" key="1">
    <source>
        <dbReference type="EMBL" id="KAF2822843.1"/>
    </source>
</evidence>
<gene>
    <name evidence="1" type="ORF">CC86DRAFT_396432</name>
</gene>
<reference evidence="1" key="1">
    <citation type="journal article" date="2020" name="Stud. Mycol.">
        <title>101 Dothideomycetes genomes: a test case for predicting lifestyles and emergence of pathogens.</title>
        <authorList>
            <person name="Haridas S."/>
            <person name="Albert R."/>
            <person name="Binder M."/>
            <person name="Bloem J."/>
            <person name="Labutti K."/>
            <person name="Salamov A."/>
            <person name="Andreopoulos B."/>
            <person name="Baker S."/>
            <person name="Barry K."/>
            <person name="Bills G."/>
            <person name="Bluhm B."/>
            <person name="Cannon C."/>
            <person name="Castanera R."/>
            <person name="Culley D."/>
            <person name="Daum C."/>
            <person name="Ezra D."/>
            <person name="Gonzalez J."/>
            <person name="Henrissat B."/>
            <person name="Kuo A."/>
            <person name="Liang C."/>
            <person name="Lipzen A."/>
            <person name="Lutzoni F."/>
            <person name="Magnuson J."/>
            <person name="Mondo S."/>
            <person name="Nolan M."/>
            <person name="Ohm R."/>
            <person name="Pangilinan J."/>
            <person name="Park H.-J."/>
            <person name="Ramirez L."/>
            <person name="Alfaro M."/>
            <person name="Sun H."/>
            <person name="Tritt A."/>
            <person name="Yoshinaga Y."/>
            <person name="Zwiers L.-H."/>
            <person name="Turgeon B."/>
            <person name="Goodwin S."/>
            <person name="Spatafora J."/>
            <person name="Crous P."/>
            <person name="Grigoriev I."/>
        </authorList>
    </citation>
    <scope>NUCLEOTIDE SEQUENCE</scope>
    <source>
        <strain evidence="1">CBS 113818</strain>
    </source>
</reference>
<evidence type="ECO:0000313" key="2">
    <source>
        <dbReference type="Proteomes" id="UP000799424"/>
    </source>
</evidence>
<dbReference type="Proteomes" id="UP000799424">
    <property type="component" value="Unassembled WGS sequence"/>
</dbReference>